<feature type="transmembrane region" description="Helical" evidence="3">
    <location>
        <begin position="151"/>
        <end position="171"/>
    </location>
</feature>
<dbReference type="Proteomes" id="UP000562492">
    <property type="component" value="Unassembled WGS sequence"/>
</dbReference>
<evidence type="ECO:0000256" key="1">
    <source>
        <dbReference type="ARBA" id="ARBA00022737"/>
    </source>
</evidence>
<evidence type="ECO:0000313" key="5">
    <source>
        <dbReference type="Proteomes" id="UP000562492"/>
    </source>
</evidence>
<dbReference type="PANTHER" id="PTHR44227">
    <property type="match status" value="1"/>
</dbReference>
<feature type="transmembrane region" description="Helical" evidence="3">
    <location>
        <begin position="364"/>
        <end position="381"/>
    </location>
</feature>
<keyword evidence="3" id="KW-0812">Transmembrane</keyword>
<name>A0ABR6RAM2_9BURK</name>
<keyword evidence="1" id="KW-0677">Repeat</keyword>
<feature type="transmembrane region" description="Helical" evidence="3">
    <location>
        <begin position="333"/>
        <end position="352"/>
    </location>
</feature>
<sequence length="630" mass="71437">MKFDFESKNRLLNNRYLSSIFLAIVCVLLYGRTLGYSYVWDDVSIFLNKNSLVVDPLSWNLLTTPILPNTSYMRPLVMLTWWLEFKAVGQHPALSHGINVAIFSVNVLLVRALAERILESTKSQRSIQFLATLAALMYAIHPALVESVAWVSGRFDLLCTTGVLGAAWCFAKTDLSPWVRVLGVCLFTLIALMSKELGIVTPIILVCIWMSMHSNSSEKFIVNFIHMLKVERHIWISLVFILISYFIIRDLSMSGIYHRSANFEYYRQILSSALPIETLQFYGRIFIFPLNYIDTFYPVRETPATFGIYLTNIVTIILVLIVIFSAIRKMQTWAWLMIAAFVGISLVLHLIPMTIAGNIAQDRFLTLPLAFLCIAVVSFPWDRFLNNFGVSSFLKGGLSVLFGAWLLISLSVTLSATPKWSSDLNLWRRAYQMQPNVLAVRMGYLYGTLAEGRLDLAREVLEKLKEKNGGLGIADQYFYASLLLAEGDSESVKYFEGILLAFPKDKDGNLLPDSVKLPNFSENVYSQYARSKLIFDGDLSVALRFINDAQRIMGKGRQAYAAYTKVAILYAMDDSVQADLLLKKLRSEYHFDGERLEDNMKSDINAYCKLARVRNMTSPKICQTELQLGK</sequence>
<keyword evidence="3" id="KW-0472">Membrane</keyword>
<dbReference type="RefSeq" id="WP_184704414.1">
    <property type="nucleotide sequence ID" value="NZ_JACHKZ010000001.1"/>
</dbReference>
<keyword evidence="3" id="KW-1133">Transmembrane helix</keyword>
<comment type="caution">
    <text evidence="4">The sequence shown here is derived from an EMBL/GenBank/DDBJ whole genome shotgun (WGS) entry which is preliminary data.</text>
</comment>
<evidence type="ECO:0000256" key="2">
    <source>
        <dbReference type="ARBA" id="ARBA00022803"/>
    </source>
</evidence>
<feature type="transmembrane region" description="Helical" evidence="3">
    <location>
        <begin position="20"/>
        <end position="39"/>
    </location>
</feature>
<proteinExistence type="predicted"/>
<protein>
    <submittedName>
        <fullName evidence="4">Tetratricopeptide (TPR) repeat protein</fullName>
    </submittedName>
</protein>
<feature type="transmembrane region" description="Helical" evidence="3">
    <location>
        <begin position="306"/>
        <end position="327"/>
    </location>
</feature>
<keyword evidence="2" id="KW-0802">TPR repeat</keyword>
<feature type="transmembrane region" description="Helical" evidence="3">
    <location>
        <begin position="126"/>
        <end position="145"/>
    </location>
</feature>
<dbReference type="InterPro" id="IPR052346">
    <property type="entry name" value="O-mannosyl-transferase_TMTC"/>
</dbReference>
<evidence type="ECO:0000313" key="4">
    <source>
        <dbReference type="EMBL" id="MBB6576198.1"/>
    </source>
</evidence>
<feature type="transmembrane region" description="Helical" evidence="3">
    <location>
        <begin position="232"/>
        <end position="248"/>
    </location>
</feature>
<organism evidence="4 5">
    <name type="scientific">Comamonas odontotermitis</name>
    <dbReference type="NCBI Taxonomy" id="379895"/>
    <lineage>
        <taxon>Bacteria</taxon>
        <taxon>Pseudomonadati</taxon>
        <taxon>Pseudomonadota</taxon>
        <taxon>Betaproteobacteria</taxon>
        <taxon>Burkholderiales</taxon>
        <taxon>Comamonadaceae</taxon>
        <taxon>Comamonas</taxon>
    </lineage>
</organism>
<evidence type="ECO:0000256" key="3">
    <source>
        <dbReference type="SAM" id="Phobius"/>
    </source>
</evidence>
<accession>A0ABR6RAM2</accession>
<dbReference type="PANTHER" id="PTHR44227:SF3">
    <property type="entry name" value="PROTEIN O-MANNOSYL-TRANSFERASE TMTC4"/>
    <property type="match status" value="1"/>
</dbReference>
<reference evidence="4 5" key="1">
    <citation type="submission" date="2020-08" db="EMBL/GenBank/DDBJ databases">
        <title>Functional genomics of gut bacteria from endangered species of beetles.</title>
        <authorList>
            <person name="Carlos-Shanley C."/>
        </authorList>
    </citation>
    <scope>NUCLEOTIDE SEQUENCE [LARGE SCALE GENOMIC DNA]</scope>
    <source>
        <strain evidence="4 5">S00124</strain>
    </source>
</reference>
<feature type="transmembrane region" description="Helical" evidence="3">
    <location>
        <begin position="393"/>
        <end position="414"/>
    </location>
</feature>
<dbReference type="EMBL" id="JACHKZ010000001">
    <property type="protein sequence ID" value="MBB6576198.1"/>
    <property type="molecule type" value="Genomic_DNA"/>
</dbReference>
<gene>
    <name evidence="4" type="ORF">HNP33_000246</name>
</gene>
<keyword evidence="5" id="KW-1185">Reference proteome</keyword>
<feature type="transmembrane region" description="Helical" evidence="3">
    <location>
        <begin position="93"/>
        <end position="114"/>
    </location>
</feature>
<feature type="transmembrane region" description="Helical" evidence="3">
    <location>
        <begin position="183"/>
        <end position="212"/>
    </location>
</feature>